<reference evidence="2 3" key="1">
    <citation type="submission" date="2020-08" db="EMBL/GenBank/DDBJ databases">
        <title>Sequencing the genomes of 1000 actinobacteria strains.</title>
        <authorList>
            <person name="Klenk H.-P."/>
        </authorList>
    </citation>
    <scope>NUCLEOTIDE SEQUENCE [LARGE SCALE GENOMIC DNA]</scope>
    <source>
        <strain evidence="2 3">DSM 27099</strain>
    </source>
</reference>
<keyword evidence="1" id="KW-1133">Transmembrane helix</keyword>
<feature type="transmembrane region" description="Helical" evidence="1">
    <location>
        <begin position="68"/>
        <end position="88"/>
    </location>
</feature>
<evidence type="ECO:0000313" key="3">
    <source>
        <dbReference type="Proteomes" id="UP000529310"/>
    </source>
</evidence>
<keyword evidence="1" id="KW-0472">Membrane</keyword>
<evidence type="ECO:0000313" key="2">
    <source>
        <dbReference type="EMBL" id="MBB2975489.1"/>
    </source>
</evidence>
<dbReference type="RefSeq" id="WP_165139663.1">
    <property type="nucleotide sequence ID" value="NZ_CP049255.1"/>
</dbReference>
<dbReference type="EMBL" id="JACHWQ010000002">
    <property type="protein sequence ID" value="MBB2975489.1"/>
    <property type="molecule type" value="Genomic_DNA"/>
</dbReference>
<keyword evidence="3" id="KW-1185">Reference proteome</keyword>
<dbReference type="Proteomes" id="UP000529310">
    <property type="component" value="Unassembled WGS sequence"/>
</dbReference>
<feature type="transmembrane region" description="Helical" evidence="1">
    <location>
        <begin position="108"/>
        <end position="126"/>
    </location>
</feature>
<gene>
    <name evidence="2" type="ORF">FHX49_001055</name>
</gene>
<evidence type="ECO:0000256" key="1">
    <source>
        <dbReference type="SAM" id="Phobius"/>
    </source>
</evidence>
<proteinExistence type="predicted"/>
<accession>A0A7W4YMH3</accession>
<keyword evidence="1" id="KW-0812">Transmembrane</keyword>
<organism evidence="2 3">
    <name type="scientific">Microbacterium endophyticum</name>
    <dbReference type="NCBI Taxonomy" id="1526412"/>
    <lineage>
        <taxon>Bacteria</taxon>
        <taxon>Bacillati</taxon>
        <taxon>Actinomycetota</taxon>
        <taxon>Actinomycetes</taxon>
        <taxon>Micrococcales</taxon>
        <taxon>Microbacteriaceae</taxon>
        <taxon>Microbacterium</taxon>
    </lineage>
</organism>
<sequence>MTAESLLRKLDKIAGGSMADHRVAPSDDPRVARAFRVITWMLIACFLLGIGTVIASVVLTVNGDDVGFAVWMRCLVVLGITTTLFYFLWRARLGWYWAIRRLQLFSRIFPIIALVLAAIPGLYPLWVTTEQIIFAILLIGISDYLQSDYLRAAYPKPARKPSSGRKVDSEGR</sequence>
<comment type="caution">
    <text evidence="2">The sequence shown here is derived from an EMBL/GenBank/DDBJ whole genome shotgun (WGS) entry which is preliminary data.</text>
</comment>
<feature type="transmembrane region" description="Helical" evidence="1">
    <location>
        <begin position="37"/>
        <end position="62"/>
    </location>
</feature>
<name>A0A7W4YMH3_9MICO</name>
<protein>
    <submittedName>
        <fullName evidence="2">Uncharacterized protein</fullName>
    </submittedName>
</protein>
<dbReference type="AlphaFoldDB" id="A0A7W4YMH3"/>